<dbReference type="Pfam" id="PF00218">
    <property type="entry name" value="IGPS"/>
    <property type="match status" value="1"/>
</dbReference>
<dbReference type="EC" id="4.1.1.48" evidence="3"/>
<dbReference type="AlphaFoldDB" id="A0AAW1RJK3"/>
<dbReference type="InterPro" id="IPR013785">
    <property type="entry name" value="Aldolase_TIM"/>
</dbReference>
<evidence type="ECO:0000313" key="12">
    <source>
        <dbReference type="Proteomes" id="UP001438707"/>
    </source>
</evidence>
<evidence type="ECO:0000256" key="7">
    <source>
        <dbReference type="ARBA" id="ARBA00023141"/>
    </source>
</evidence>
<dbReference type="GO" id="GO:0004640">
    <property type="term" value="F:phosphoribosylanthranilate isomerase activity"/>
    <property type="evidence" value="ECO:0007669"/>
    <property type="project" value="TreeGrafter"/>
</dbReference>
<dbReference type="InterPro" id="IPR045186">
    <property type="entry name" value="Indole-3-glycerol_P_synth"/>
</dbReference>
<reference evidence="11 12" key="1">
    <citation type="journal article" date="2024" name="Nat. Commun.">
        <title>Phylogenomics reveals the evolutionary origins of lichenization in chlorophyte algae.</title>
        <authorList>
            <person name="Puginier C."/>
            <person name="Libourel C."/>
            <person name="Otte J."/>
            <person name="Skaloud P."/>
            <person name="Haon M."/>
            <person name="Grisel S."/>
            <person name="Petersen M."/>
            <person name="Berrin J.G."/>
            <person name="Delaux P.M."/>
            <person name="Dal Grande F."/>
            <person name="Keller J."/>
        </authorList>
    </citation>
    <scope>NUCLEOTIDE SEQUENCE [LARGE SCALE GENOMIC DNA]</scope>
    <source>
        <strain evidence="11 12">SAG 2145</strain>
    </source>
</reference>
<dbReference type="EMBL" id="JALJOS010000010">
    <property type="protein sequence ID" value="KAK9833868.1"/>
    <property type="molecule type" value="Genomic_DNA"/>
</dbReference>
<evidence type="ECO:0000256" key="4">
    <source>
        <dbReference type="ARBA" id="ARBA00022605"/>
    </source>
</evidence>
<evidence type="ECO:0000256" key="6">
    <source>
        <dbReference type="ARBA" id="ARBA00022822"/>
    </source>
</evidence>
<dbReference type="PANTHER" id="PTHR22854">
    <property type="entry name" value="TRYPTOPHAN BIOSYNTHESIS PROTEIN"/>
    <property type="match status" value="1"/>
</dbReference>
<proteinExistence type="predicted"/>
<accession>A0AAW1RJK3</accession>
<dbReference type="Proteomes" id="UP001438707">
    <property type="component" value="Unassembled WGS sequence"/>
</dbReference>
<evidence type="ECO:0000256" key="1">
    <source>
        <dbReference type="ARBA" id="ARBA00001633"/>
    </source>
</evidence>
<evidence type="ECO:0000256" key="9">
    <source>
        <dbReference type="SAM" id="MobiDB-lite"/>
    </source>
</evidence>
<gene>
    <name evidence="11" type="ORF">WJX74_008352</name>
</gene>
<sequence length="314" mass="33430">MSRRLQLHSRHHCQASRGKQEPEPEPLEPGRTGNRLATTIKRKQAQLQATLKEMGEEALEEQLQAAGEFPVTPAHRFATLIECTIPTGRPVLVFELSRPSPSTTSSQLAEMAQRWVSWGADALVVPTDAEVTSTGSADLLAVCRAVSVPVLQRDWILHPLQITDCKAAGAAGLLGIITQVSGRGTAVMSSYAAALGLDAPVEVCNRTDVQAMSQAGVGLFGVNLAVGLSLALPNFATDMAKGLLADLPFGAASLVGIRSFDEALKARLAGADAIFVKNELINPVLAERKPANPYQKYGMEGLIERLKDVTCGDD</sequence>
<protein>
    <recommendedName>
        <fullName evidence="3">indole-3-glycerol-phosphate synthase</fullName>
        <ecNumber evidence="3">4.1.1.48</ecNumber>
    </recommendedName>
</protein>
<evidence type="ECO:0000256" key="3">
    <source>
        <dbReference type="ARBA" id="ARBA00012362"/>
    </source>
</evidence>
<evidence type="ECO:0000256" key="5">
    <source>
        <dbReference type="ARBA" id="ARBA00022793"/>
    </source>
</evidence>
<dbReference type="Gene3D" id="3.20.20.70">
    <property type="entry name" value="Aldolase class I"/>
    <property type="match status" value="1"/>
</dbReference>
<dbReference type="GO" id="GO:0004425">
    <property type="term" value="F:indole-3-glycerol-phosphate synthase activity"/>
    <property type="evidence" value="ECO:0007669"/>
    <property type="project" value="UniProtKB-EC"/>
</dbReference>
<comment type="pathway">
    <text evidence="2">Amino-acid biosynthesis; L-tryptophan biosynthesis; L-tryptophan from chorismate: step 4/5.</text>
</comment>
<comment type="catalytic activity">
    <reaction evidence="1">
        <text>1-(2-carboxyphenylamino)-1-deoxy-D-ribulose 5-phosphate + H(+) = (1S,2R)-1-C-(indol-3-yl)glycerol 3-phosphate + CO2 + H2O</text>
        <dbReference type="Rhea" id="RHEA:23476"/>
        <dbReference type="ChEBI" id="CHEBI:15377"/>
        <dbReference type="ChEBI" id="CHEBI:15378"/>
        <dbReference type="ChEBI" id="CHEBI:16526"/>
        <dbReference type="ChEBI" id="CHEBI:58613"/>
        <dbReference type="ChEBI" id="CHEBI:58866"/>
        <dbReference type="EC" id="4.1.1.48"/>
    </reaction>
</comment>
<evidence type="ECO:0000259" key="10">
    <source>
        <dbReference type="Pfam" id="PF00218"/>
    </source>
</evidence>
<dbReference type="InterPro" id="IPR011060">
    <property type="entry name" value="RibuloseP-bd_barrel"/>
</dbReference>
<organism evidence="11 12">
    <name type="scientific">Apatococcus lobatus</name>
    <dbReference type="NCBI Taxonomy" id="904363"/>
    <lineage>
        <taxon>Eukaryota</taxon>
        <taxon>Viridiplantae</taxon>
        <taxon>Chlorophyta</taxon>
        <taxon>core chlorophytes</taxon>
        <taxon>Trebouxiophyceae</taxon>
        <taxon>Chlorellales</taxon>
        <taxon>Chlorellaceae</taxon>
        <taxon>Apatococcus</taxon>
    </lineage>
</organism>
<feature type="domain" description="Indole-3-glycerol phosphate synthase" evidence="10">
    <location>
        <begin position="40"/>
        <end position="280"/>
    </location>
</feature>
<dbReference type="GO" id="GO:0000162">
    <property type="term" value="P:L-tryptophan biosynthetic process"/>
    <property type="evidence" value="ECO:0007669"/>
    <property type="project" value="UniProtKB-KW"/>
</dbReference>
<comment type="caution">
    <text evidence="11">The sequence shown here is derived from an EMBL/GenBank/DDBJ whole genome shotgun (WGS) entry which is preliminary data.</text>
</comment>
<keyword evidence="8" id="KW-0456">Lyase</keyword>
<evidence type="ECO:0000313" key="11">
    <source>
        <dbReference type="EMBL" id="KAK9833868.1"/>
    </source>
</evidence>
<dbReference type="InterPro" id="IPR013798">
    <property type="entry name" value="Indole-3-glycerol_P_synth_dom"/>
</dbReference>
<dbReference type="PANTHER" id="PTHR22854:SF2">
    <property type="entry name" value="INDOLE-3-GLYCEROL-PHOSPHATE SYNTHASE"/>
    <property type="match status" value="1"/>
</dbReference>
<feature type="compositionally biased region" description="Basic residues" evidence="9">
    <location>
        <begin position="1"/>
        <end position="14"/>
    </location>
</feature>
<name>A0AAW1RJK3_9CHLO</name>
<dbReference type="SUPFAM" id="SSF51366">
    <property type="entry name" value="Ribulose-phoshate binding barrel"/>
    <property type="match status" value="1"/>
</dbReference>
<keyword evidence="6" id="KW-0822">Tryptophan biosynthesis</keyword>
<evidence type="ECO:0000256" key="8">
    <source>
        <dbReference type="ARBA" id="ARBA00023239"/>
    </source>
</evidence>
<evidence type="ECO:0000256" key="2">
    <source>
        <dbReference type="ARBA" id="ARBA00004696"/>
    </source>
</evidence>
<keyword evidence="12" id="KW-1185">Reference proteome</keyword>
<keyword evidence="5" id="KW-0210">Decarboxylase</keyword>
<feature type="region of interest" description="Disordered" evidence="9">
    <location>
        <begin position="1"/>
        <end position="33"/>
    </location>
</feature>
<keyword evidence="7" id="KW-0057">Aromatic amino acid biosynthesis</keyword>
<keyword evidence="4" id="KW-0028">Amino-acid biosynthesis</keyword>